<feature type="domain" description="DUF6594" evidence="2">
    <location>
        <begin position="16"/>
        <end position="272"/>
    </location>
</feature>
<organism evidence="3 4">
    <name type="scientific">Ramalina farinacea</name>
    <dbReference type="NCBI Taxonomy" id="258253"/>
    <lineage>
        <taxon>Eukaryota</taxon>
        <taxon>Fungi</taxon>
        <taxon>Dikarya</taxon>
        <taxon>Ascomycota</taxon>
        <taxon>Pezizomycotina</taxon>
        <taxon>Lecanoromycetes</taxon>
        <taxon>OSLEUM clade</taxon>
        <taxon>Lecanoromycetidae</taxon>
        <taxon>Lecanorales</taxon>
        <taxon>Lecanorineae</taxon>
        <taxon>Ramalinaceae</taxon>
        <taxon>Ramalina</taxon>
    </lineage>
</organism>
<evidence type="ECO:0000313" key="3">
    <source>
        <dbReference type="EMBL" id="MDI1492829.1"/>
    </source>
</evidence>
<evidence type="ECO:0000256" key="1">
    <source>
        <dbReference type="SAM" id="Phobius"/>
    </source>
</evidence>
<feature type="transmembrane region" description="Helical" evidence="1">
    <location>
        <begin position="215"/>
        <end position="234"/>
    </location>
</feature>
<dbReference type="PANTHER" id="PTHR34502:SF5">
    <property type="entry name" value="DUF6594 DOMAIN-CONTAINING PROTEIN"/>
    <property type="match status" value="1"/>
</dbReference>
<feature type="transmembrane region" description="Helical" evidence="1">
    <location>
        <begin position="240"/>
        <end position="258"/>
    </location>
</feature>
<keyword evidence="1" id="KW-0812">Transmembrane</keyword>
<dbReference type="InterPro" id="IPR046529">
    <property type="entry name" value="DUF6594"/>
</dbReference>
<dbReference type="EMBL" id="JAPUFD010000021">
    <property type="protein sequence ID" value="MDI1492829.1"/>
    <property type="molecule type" value="Genomic_DNA"/>
</dbReference>
<evidence type="ECO:0000313" key="4">
    <source>
        <dbReference type="Proteomes" id="UP001161017"/>
    </source>
</evidence>
<dbReference type="AlphaFoldDB" id="A0AA43QWD8"/>
<sequence length="272" mass="30416">MKRPPIIEVEDYPSGYPQYAALIGSHASFNVYRRFLRLRARLLLSKQDKLSMLERELDDIDIAETRELFLGNQRRDRNQKRQDIIERINVALSDYDQNSEQQPGFLQRTDDCLDRNKKILAYHAASRNHISNLQNWTDNTSSIAQAETAYLSQSADLFTLTHSADDITFSRLAQLLERLLCRLYRALKKPQSPISHSPHIKLVSAPLLGRLTRSLVAWLVIVILLVPVAVVNGIESTAARMAVIVLASAGVIAALAGLTNARTVEMVGAGAT</sequence>
<dbReference type="PANTHER" id="PTHR34502">
    <property type="entry name" value="DUF6594 DOMAIN-CONTAINING PROTEIN-RELATED"/>
    <property type="match status" value="1"/>
</dbReference>
<name>A0AA43QWD8_9LECA</name>
<comment type="caution">
    <text evidence="3">The sequence shown here is derived from an EMBL/GenBank/DDBJ whole genome shotgun (WGS) entry which is preliminary data.</text>
</comment>
<dbReference type="Pfam" id="PF20237">
    <property type="entry name" value="DUF6594"/>
    <property type="match status" value="1"/>
</dbReference>
<reference evidence="3" key="1">
    <citation type="journal article" date="2023" name="Genome Biol. Evol.">
        <title>First Whole Genome Sequence and Flow Cytometry Genome Size Data for the Lichen-Forming Fungus Ramalina farinacea (Ascomycota).</title>
        <authorList>
            <person name="Llewellyn T."/>
            <person name="Mian S."/>
            <person name="Hill R."/>
            <person name="Leitch I.J."/>
            <person name="Gaya E."/>
        </authorList>
    </citation>
    <scope>NUCLEOTIDE SEQUENCE</scope>
    <source>
        <strain evidence="3">LIQ254RAFAR</strain>
    </source>
</reference>
<accession>A0AA43QWD8</accession>
<keyword evidence="1" id="KW-0472">Membrane</keyword>
<gene>
    <name evidence="3" type="ORF">OHK93_004612</name>
</gene>
<evidence type="ECO:0000259" key="2">
    <source>
        <dbReference type="Pfam" id="PF20237"/>
    </source>
</evidence>
<keyword evidence="4" id="KW-1185">Reference proteome</keyword>
<proteinExistence type="predicted"/>
<dbReference type="Proteomes" id="UP001161017">
    <property type="component" value="Unassembled WGS sequence"/>
</dbReference>
<protein>
    <recommendedName>
        <fullName evidence="2">DUF6594 domain-containing protein</fullName>
    </recommendedName>
</protein>
<keyword evidence="1" id="KW-1133">Transmembrane helix</keyword>